<gene>
    <name evidence="1" type="ORF">Sya03_51680</name>
</gene>
<accession>A0A8J4DLB3</accession>
<organism evidence="1 2">
    <name type="scientific">Spirilliplanes yamanashiensis</name>
    <dbReference type="NCBI Taxonomy" id="42233"/>
    <lineage>
        <taxon>Bacteria</taxon>
        <taxon>Bacillati</taxon>
        <taxon>Actinomycetota</taxon>
        <taxon>Actinomycetes</taxon>
        <taxon>Micromonosporales</taxon>
        <taxon>Micromonosporaceae</taxon>
        <taxon>Spirilliplanes</taxon>
    </lineage>
</organism>
<keyword evidence="2" id="KW-1185">Reference proteome</keyword>
<reference evidence="1" key="1">
    <citation type="submission" date="2021-01" db="EMBL/GenBank/DDBJ databases">
        <title>Whole genome shotgun sequence of Spirilliplanes yamanashiensis NBRC 15828.</title>
        <authorList>
            <person name="Komaki H."/>
            <person name="Tamura T."/>
        </authorList>
    </citation>
    <scope>NUCLEOTIDE SEQUENCE</scope>
    <source>
        <strain evidence="1">NBRC 15828</strain>
    </source>
</reference>
<dbReference type="AlphaFoldDB" id="A0A8J4DLB3"/>
<protein>
    <submittedName>
        <fullName evidence="1">Uncharacterized protein</fullName>
    </submittedName>
</protein>
<proteinExistence type="predicted"/>
<name>A0A8J4DLB3_9ACTN</name>
<dbReference type="EMBL" id="BOOY01000036">
    <property type="protein sequence ID" value="GIJ05816.1"/>
    <property type="molecule type" value="Genomic_DNA"/>
</dbReference>
<evidence type="ECO:0000313" key="2">
    <source>
        <dbReference type="Proteomes" id="UP000652013"/>
    </source>
</evidence>
<evidence type="ECO:0000313" key="1">
    <source>
        <dbReference type="EMBL" id="GIJ05816.1"/>
    </source>
</evidence>
<dbReference type="RefSeq" id="WP_203941171.1">
    <property type="nucleotide sequence ID" value="NZ_BAAAGJ010000003.1"/>
</dbReference>
<sequence length="64" mass="6864">MLENIFHAFGRAGHEIVFVFGCRLADPALYERDVVGEIVDDAGSLGPVAPLYPAGLADRLARHG</sequence>
<comment type="caution">
    <text evidence="1">The sequence shown here is derived from an EMBL/GenBank/DDBJ whole genome shotgun (WGS) entry which is preliminary data.</text>
</comment>
<dbReference type="Proteomes" id="UP000652013">
    <property type="component" value="Unassembled WGS sequence"/>
</dbReference>